<evidence type="ECO:0000313" key="1">
    <source>
        <dbReference type="EMBL" id="TWB78515.1"/>
    </source>
</evidence>
<sequence>MPVLQTSISDTGRGNILGLIDTRTDRRAHVFIPTAFAKDTALAGPAAAIYVAIAGGNVEITQASARLLPEALTEHLKASLPAILRTPFNTFRKTIGDYYASSETVRVDLSTPAPETPITRPIRDRTVKLFDIAIGANVNSTAAVAEVNLENLAKDMNLEQLSGLVAAGCLSSLPSAVAGVVMDRFMALRFAARQGLAAKYPVKASATNPVALSTDNDAMMQEANAFVTAMKANARTVEQAIQICRDVVTWLSLACQCSTDEAFALLTASKNS</sequence>
<dbReference type="EMBL" id="VITW01000003">
    <property type="protein sequence ID" value="TWB78515.1"/>
    <property type="molecule type" value="Genomic_DNA"/>
</dbReference>
<dbReference type="RefSeq" id="WP_080134363.1">
    <property type="nucleotide sequence ID" value="NZ_LWIG01000004.1"/>
</dbReference>
<proteinExistence type="predicted"/>
<gene>
    <name evidence="1" type="ORF">FBZ95_103355</name>
</gene>
<dbReference type="Proteomes" id="UP000315914">
    <property type="component" value="Unassembled WGS sequence"/>
</dbReference>
<keyword evidence="2" id="KW-1185">Reference proteome</keyword>
<organism evidence="1 2">
    <name type="scientific">Bradyrhizobium sacchari</name>
    <dbReference type="NCBI Taxonomy" id="1399419"/>
    <lineage>
        <taxon>Bacteria</taxon>
        <taxon>Pseudomonadati</taxon>
        <taxon>Pseudomonadota</taxon>
        <taxon>Alphaproteobacteria</taxon>
        <taxon>Hyphomicrobiales</taxon>
        <taxon>Nitrobacteraceae</taxon>
        <taxon>Bradyrhizobium</taxon>
    </lineage>
</organism>
<accession>A0A560K596</accession>
<comment type="caution">
    <text evidence="1">The sequence shown here is derived from an EMBL/GenBank/DDBJ whole genome shotgun (WGS) entry which is preliminary data.</text>
</comment>
<dbReference type="OrthoDB" id="9962768at2"/>
<evidence type="ECO:0000313" key="2">
    <source>
        <dbReference type="Proteomes" id="UP000315914"/>
    </source>
</evidence>
<reference evidence="1 2" key="1">
    <citation type="submission" date="2019-06" db="EMBL/GenBank/DDBJ databases">
        <title>Genomic Encyclopedia of Type Strains, Phase IV (KMG-V): Genome sequencing to study the core and pangenomes of soil and plant-associated prokaryotes.</title>
        <authorList>
            <person name="Whitman W."/>
        </authorList>
    </citation>
    <scope>NUCLEOTIDE SEQUENCE [LARGE SCALE GENOMIC DNA]</scope>
    <source>
        <strain evidence="1 2">BR 10556</strain>
    </source>
</reference>
<protein>
    <submittedName>
        <fullName evidence="1">Uncharacterized protein</fullName>
    </submittedName>
</protein>
<dbReference type="AlphaFoldDB" id="A0A560K596"/>
<name>A0A560K596_9BRAD</name>